<accession>A0A6A6H0L6</accession>
<organism evidence="1 2">
    <name type="scientific">Viridothelium virens</name>
    <name type="common">Speckled blister lichen</name>
    <name type="synonym">Trypethelium virens</name>
    <dbReference type="NCBI Taxonomy" id="1048519"/>
    <lineage>
        <taxon>Eukaryota</taxon>
        <taxon>Fungi</taxon>
        <taxon>Dikarya</taxon>
        <taxon>Ascomycota</taxon>
        <taxon>Pezizomycotina</taxon>
        <taxon>Dothideomycetes</taxon>
        <taxon>Dothideomycetes incertae sedis</taxon>
        <taxon>Trypetheliales</taxon>
        <taxon>Trypetheliaceae</taxon>
        <taxon>Viridothelium</taxon>
    </lineage>
</organism>
<dbReference type="EMBL" id="ML991827">
    <property type="protein sequence ID" value="KAF2231417.1"/>
    <property type="molecule type" value="Genomic_DNA"/>
</dbReference>
<evidence type="ECO:0000313" key="1">
    <source>
        <dbReference type="EMBL" id="KAF2231417.1"/>
    </source>
</evidence>
<dbReference type="Proteomes" id="UP000800092">
    <property type="component" value="Unassembled WGS sequence"/>
</dbReference>
<keyword evidence="2" id="KW-1185">Reference proteome</keyword>
<gene>
    <name evidence="1" type="ORF">EV356DRAFT_293213</name>
</gene>
<proteinExistence type="predicted"/>
<evidence type="ECO:0000313" key="2">
    <source>
        <dbReference type="Proteomes" id="UP000800092"/>
    </source>
</evidence>
<dbReference type="AlphaFoldDB" id="A0A6A6H0L6"/>
<name>A0A6A6H0L6_VIRVR</name>
<protein>
    <submittedName>
        <fullName evidence="1">Uncharacterized protein</fullName>
    </submittedName>
</protein>
<sequence length="179" mass="20266">MPVPLSAVSPYYGGEITRKSCRIITFARHLRTSYRVFQLCCRIWPPALLMHTERHHLDGSVALSLRSRRITHYKTLEPCMPAHPKDGAAPEIADTALVPCAKLPVPLVLQKSRWRGFVKHGDCIETLSYSTRRKVSGQPPAISHAGERILFLFGRLYHCLIHTVVVRILQLSECSFSPR</sequence>
<reference evidence="1" key="1">
    <citation type="journal article" date="2020" name="Stud. Mycol.">
        <title>101 Dothideomycetes genomes: a test case for predicting lifestyles and emergence of pathogens.</title>
        <authorList>
            <person name="Haridas S."/>
            <person name="Albert R."/>
            <person name="Binder M."/>
            <person name="Bloem J."/>
            <person name="Labutti K."/>
            <person name="Salamov A."/>
            <person name="Andreopoulos B."/>
            <person name="Baker S."/>
            <person name="Barry K."/>
            <person name="Bills G."/>
            <person name="Bluhm B."/>
            <person name="Cannon C."/>
            <person name="Castanera R."/>
            <person name="Culley D."/>
            <person name="Daum C."/>
            <person name="Ezra D."/>
            <person name="Gonzalez J."/>
            <person name="Henrissat B."/>
            <person name="Kuo A."/>
            <person name="Liang C."/>
            <person name="Lipzen A."/>
            <person name="Lutzoni F."/>
            <person name="Magnuson J."/>
            <person name="Mondo S."/>
            <person name="Nolan M."/>
            <person name="Ohm R."/>
            <person name="Pangilinan J."/>
            <person name="Park H.-J."/>
            <person name="Ramirez L."/>
            <person name="Alfaro M."/>
            <person name="Sun H."/>
            <person name="Tritt A."/>
            <person name="Yoshinaga Y."/>
            <person name="Zwiers L.-H."/>
            <person name="Turgeon B."/>
            <person name="Goodwin S."/>
            <person name="Spatafora J."/>
            <person name="Crous P."/>
            <person name="Grigoriev I."/>
        </authorList>
    </citation>
    <scope>NUCLEOTIDE SEQUENCE</scope>
    <source>
        <strain evidence="1">Tuck. ex Michener</strain>
    </source>
</reference>